<dbReference type="InterPro" id="IPR036663">
    <property type="entry name" value="Fumarylacetoacetase_C_sf"/>
</dbReference>
<dbReference type="InterPro" id="IPR050772">
    <property type="entry name" value="Hydratase-Decarb/MhpD_sf"/>
</dbReference>
<protein>
    <recommendedName>
        <fullName evidence="2">Fumarylacetoacetase-like C-terminal domain-containing protein</fullName>
    </recommendedName>
</protein>
<evidence type="ECO:0000256" key="1">
    <source>
        <dbReference type="ARBA" id="ARBA00023239"/>
    </source>
</evidence>
<dbReference type="Proteomes" id="UP000094969">
    <property type="component" value="Chromosome"/>
</dbReference>
<dbReference type="GO" id="GO:0005737">
    <property type="term" value="C:cytoplasm"/>
    <property type="evidence" value="ECO:0007669"/>
    <property type="project" value="TreeGrafter"/>
</dbReference>
<dbReference type="EMBL" id="CP017147">
    <property type="protein sequence ID" value="AOO84478.1"/>
    <property type="molecule type" value="Genomic_DNA"/>
</dbReference>
<dbReference type="SUPFAM" id="SSF56529">
    <property type="entry name" value="FAH"/>
    <property type="match status" value="1"/>
</dbReference>
<keyword evidence="4" id="KW-1185">Reference proteome</keyword>
<name>A0A1D7UAS9_9HYPH</name>
<reference evidence="3 4" key="1">
    <citation type="journal article" date="2015" name="Antonie Van Leeuwenhoek">
        <title>Bosea vaviloviae sp. nov., a new species of slow-growing rhizobia isolated from nodules of the relict species Vavilovia formosa (Stev.) Fed.</title>
        <authorList>
            <person name="Safronova V.I."/>
            <person name="Kuznetsova I.G."/>
            <person name="Sazanova A.L."/>
            <person name="Kimeklis A.K."/>
            <person name="Belimov A.A."/>
            <person name="Andronov E.E."/>
            <person name="Pinaev A.G."/>
            <person name="Chizhevskaya E.P."/>
            <person name="Pukhaev A.R."/>
            <person name="Popov K.P."/>
            <person name="Willems A."/>
            <person name="Tikhonovich I.A."/>
        </authorList>
    </citation>
    <scope>NUCLEOTIDE SEQUENCE [LARGE SCALE GENOMIC DNA]</scope>
    <source>
        <strain evidence="3 4">Vaf18</strain>
    </source>
</reference>
<keyword evidence="1" id="KW-0456">Lyase</keyword>
<evidence type="ECO:0000313" key="3">
    <source>
        <dbReference type="EMBL" id="AOO84478.1"/>
    </source>
</evidence>
<dbReference type="Gene3D" id="3.90.850.10">
    <property type="entry name" value="Fumarylacetoacetase-like, C-terminal domain"/>
    <property type="match status" value="1"/>
</dbReference>
<organism evidence="3 4">
    <name type="scientific">Bosea vaviloviae</name>
    <dbReference type="NCBI Taxonomy" id="1526658"/>
    <lineage>
        <taxon>Bacteria</taxon>
        <taxon>Pseudomonadati</taxon>
        <taxon>Pseudomonadota</taxon>
        <taxon>Alphaproteobacteria</taxon>
        <taxon>Hyphomicrobiales</taxon>
        <taxon>Boseaceae</taxon>
        <taxon>Bosea</taxon>
    </lineage>
</organism>
<dbReference type="STRING" id="1526658.BHK69_14595"/>
<dbReference type="PANTHER" id="PTHR30143:SF0">
    <property type="entry name" value="2-KETO-4-PENTENOATE HYDRATASE"/>
    <property type="match status" value="1"/>
</dbReference>
<accession>A0A1D7UAS9</accession>
<sequence>MVCAHATGTRVACAGLPVPADASRAMAVQALVQGRLGLAVGGWKVALGPEQVPIAAPLLDLHTASSKIDLFPGCVIEVELAVRLGRNLPPRKTGAYERSDILAAIESVVLGIEVIGGRFDDAANVPFLSFLADHLGNRGYVVGEALPVSTLDMLADMTCAASLNGDSIHCAPAIHPAGDPLLPLLAYANRQSDGVGGLQAGQIVTTGSLCGVLPIRAAGRLKARLDQIATVSVDFVARSPA</sequence>
<evidence type="ECO:0000313" key="4">
    <source>
        <dbReference type="Proteomes" id="UP000094969"/>
    </source>
</evidence>
<dbReference type="InterPro" id="IPR011234">
    <property type="entry name" value="Fumarylacetoacetase-like_C"/>
</dbReference>
<dbReference type="KEGG" id="bvv:BHK69_14595"/>
<gene>
    <name evidence="3" type="ORF">BHK69_14595</name>
</gene>
<feature type="domain" description="Fumarylacetoacetase-like C-terminal" evidence="2">
    <location>
        <begin position="75"/>
        <end position="213"/>
    </location>
</feature>
<dbReference type="AlphaFoldDB" id="A0A1D7UAS9"/>
<proteinExistence type="predicted"/>
<dbReference type="GO" id="GO:0008684">
    <property type="term" value="F:2-oxopent-4-enoate hydratase activity"/>
    <property type="evidence" value="ECO:0007669"/>
    <property type="project" value="TreeGrafter"/>
</dbReference>
<dbReference type="PANTHER" id="PTHR30143">
    <property type="entry name" value="ACID HYDRATASE"/>
    <property type="match status" value="1"/>
</dbReference>
<evidence type="ECO:0000259" key="2">
    <source>
        <dbReference type="Pfam" id="PF01557"/>
    </source>
</evidence>
<dbReference type="Pfam" id="PF01557">
    <property type="entry name" value="FAA_hydrolase"/>
    <property type="match status" value="1"/>
</dbReference>